<reference evidence="1 2" key="1">
    <citation type="submission" date="2020-11" db="EMBL/GenBank/DDBJ databases">
        <authorList>
            <person name="Lassalle F."/>
        </authorList>
    </citation>
    <scope>NUCLEOTIDE SEQUENCE [LARGE SCALE GENOMIC DNA]</scope>
    <source>
        <strain evidence="1 2">JC140</strain>
    </source>
</reference>
<evidence type="ECO:0000313" key="1">
    <source>
        <dbReference type="EMBL" id="CAD7023256.1"/>
    </source>
</evidence>
<dbReference type="EMBL" id="CABFWF030000001">
    <property type="protein sequence ID" value="CAD7023256.1"/>
    <property type="molecule type" value="Genomic_DNA"/>
</dbReference>
<gene>
    <name evidence="1" type="ORF">REJC140_00145</name>
</gene>
<evidence type="ECO:0000313" key="2">
    <source>
        <dbReference type="Proteomes" id="UP000606921"/>
    </source>
</evidence>
<sequence length="283" mass="31732">MQQLSMFDLITAPLVPLAAPVPTRPKLSPWQIEQRDNRLARFAYRDTLPSDDAGMLNEASAELRAYDVAVRNADYDGMVASGNRLRAIGEHAFGLTQAEAEKGGPPDGNGRFFCLYDAWDWMSAALAATDGEIPLFGQKGRFEIEIAGCRVDFTYSGIFGICGGEARVIDWEKPFLSETGYRSFQVCPDDYVIAAAKLDCKGWLERVCLGQLTEGGKRKFELTRAWPPYARSWRDSRAFAEKYARLDGWSEERLAEHEASQRAALEQMAADGIDPDEVWRTRR</sequence>
<comment type="caution">
    <text evidence="1">The sequence shown here is derived from an EMBL/GenBank/DDBJ whole genome shotgun (WGS) entry which is preliminary data.</text>
</comment>
<organism evidence="1 2">
    <name type="scientific">Pseudorhizobium endolithicum</name>
    <dbReference type="NCBI Taxonomy" id="1191678"/>
    <lineage>
        <taxon>Bacteria</taxon>
        <taxon>Pseudomonadati</taxon>
        <taxon>Pseudomonadota</taxon>
        <taxon>Alphaproteobacteria</taxon>
        <taxon>Hyphomicrobiales</taxon>
        <taxon>Rhizobiaceae</taxon>
        <taxon>Rhizobium/Agrobacterium group</taxon>
        <taxon>Pseudorhizobium</taxon>
    </lineage>
</organism>
<dbReference type="RefSeq" id="WP_142590852.1">
    <property type="nucleotide sequence ID" value="NZ_CABFWF030000001.1"/>
</dbReference>
<accession>A0ABN7JDR2</accession>
<proteinExistence type="predicted"/>
<name>A0ABN7JDR2_9HYPH</name>
<dbReference type="Proteomes" id="UP000606921">
    <property type="component" value="Unassembled WGS sequence"/>
</dbReference>
<keyword evidence="2" id="KW-1185">Reference proteome</keyword>
<protein>
    <submittedName>
        <fullName evidence="1">Uncharacterized protein</fullName>
    </submittedName>
</protein>